<keyword evidence="4" id="KW-1185">Reference proteome</keyword>
<dbReference type="AlphaFoldDB" id="A0A0P0N4X7"/>
<dbReference type="PANTHER" id="PTHR35336">
    <property type="entry name" value="ADENOSYLCOBINAMIDE AMIDOHYDROLASE"/>
    <property type="match status" value="1"/>
</dbReference>
<evidence type="ECO:0000313" key="3">
    <source>
        <dbReference type="Proteomes" id="UP000058613"/>
    </source>
</evidence>
<dbReference type="InterPro" id="IPR002808">
    <property type="entry name" value="AdoCbi_amidolase"/>
</dbReference>
<dbReference type="OrthoDB" id="45993at2157"/>
<dbReference type="STRING" id="1273541.Pyrde_1491"/>
<evidence type="ECO:0008006" key="5">
    <source>
        <dbReference type="Google" id="ProtNLM"/>
    </source>
</evidence>
<protein>
    <recommendedName>
        <fullName evidence="5">YutG/PgpA domain-containing protein</fullName>
    </recommendedName>
</protein>
<reference evidence="2 4" key="2">
    <citation type="submission" date="2017-05" db="EMBL/GenBank/DDBJ databases">
        <title>The draft genome of the hyperthermophilic archaeon 'Pyrodictium delaneyi strain Hulk', an iron and nitrate reducer, reveals the capacity for sulfate reduction.</title>
        <authorList>
            <person name="Demey L.M."/>
            <person name="Miller C."/>
            <person name="Manzella M."/>
            <person name="Reguera G."/>
            <person name="Kashefi K."/>
        </authorList>
    </citation>
    <scope>NUCLEOTIDE SEQUENCE [LARGE SCALE GENOMIC DNA]</scope>
    <source>
        <strain evidence="2 4">Hulk</strain>
    </source>
</reference>
<dbReference type="RefSeq" id="WP_055409582.1">
    <property type="nucleotide sequence ID" value="NZ_CP013011.1"/>
</dbReference>
<evidence type="ECO:0000313" key="2">
    <source>
        <dbReference type="EMBL" id="OWJ54562.1"/>
    </source>
</evidence>
<dbReference type="PANTHER" id="PTHR35336:SF5">
    <property type="entry name" value="ADENOSYLCOBINAMIDE AMIDOHYDROLASE"/>
    <property type="match status" value="1"/>
</dbReference>
<dbReference type="InterPro" id="IPR052209">
    <property type="entry name" value="CbiZ"/>
</dbReference>
<dbReference type="GO" id="GO:0008962">
    <property type="term" value="F:phosphatidylglycerophosphatase activity"/>
    <property type="evidence" value="ECO:0007669"/>
    <property type="project" value="InterPro"/>
</dbReference>
<dbReference type="SUPFAM" id="SSF101307">
    <property type="entry name" value="YutG-like"/>
    <property type="match status" value="1"/>
</dbReference>
<dbReference type="EMBL" id="NCQP01000003">
    <property type="protein sequence ID" value="OWJ54562.1"/>
    <property type="molecule type" value="Genomic_DNA"/>
</dbReference>
<accession>A0A0P0N4X7</accession>
<name>A0A0P0N4X7_9CREN</name>
<dbReference type="GO" id="GO:0006629">
    <property type="term" value="P:lipid metabolic process"/>
    <property type="evidence" value="ECO:0007669"/>
    <property type="project" value="InterPro"/>
</dbReference>
<reference evidence="1 3" key="1">
    <citation type="submission" date="2015-10" db="EMBL/GenBank/DDBJ databases">
        <title>Complete genome sequence of hyperthermophilic archaeon Pyrodictium delaneyi Su06.</title>
        <authorList>
            <person name="Jung J.-H."/>
            <person name="Lin J."/>
            <person name="Holden J.F."/>
            <person name="Park C.-S."/>
        </authorList>
    </citation>
    <scope>NUCLEOTIDE SEQUENCE [LARGE SCALE GENOMIC DNA]</scope>
    <source>
        <strain evidence="1 3">Su06</strain>
    </source>
</reference>
<dbReference type="NCBIfam" id="NF038002">
    <property type="entry name" value="bifunc_CbiS"/>
    <property type="match status" value="1"/>
</dbReference>
<dbReference type="Proteomes" id="UP000196694">
    <property type="component" value="Unassembled WGS sequence"/>
</dbReference>
<dbReference type="InterPro" id="IPR036681">
    <property type="entry name" value="PgpA-like_sf"/>
</dbReference>
<dbReference type="Gene3D" id="1.10.3760.10">
    <property type="entry name" value="PgpA-like"/>
    <property type="match status" value="1"/>
</dbReference>
<dbReference type="EMBL" id="CP013011">
    <property type="protein sequence ID" value="ALL01534.1"/>
    <property type="molecule type" value="Genomic_DNA"/>
</dbReference>
<dbReference type="Pfam" id="PF01955">
    <property type="entry name" value="CbiZ"/>
    <property type="match status" value="1"/>
</dbReference>
<organism evidence="1 3">
    <name type="scientific">Pyrodictium delaneyi</name>
    <dbReference type="NCBI Taxonomy" id="1273541"/>
    <lineage>
        <taxon>Archaea</taxon>
        <taxon>Thermoproteota</taxon>
        <taxon>Thermoprotei</taxon>
        <taxon>Desulfurococcales</taxon>
        <taxon>Pyrodictiaceae</taxon>
        <taxon>Pyrodictium</taxon>
    </lineage>
</organism>
<dbReference type="Proteomes" id="UP000058613">
    <property type="component" value="Chromosome"/>
</dbReference>
<evidence type="ECO:0000313" key="4">
    <source>
        <dbReference type="Proteomes" id="UP000196694"/>
    </source>
</evidence>
<dbReference type="KEGG" id="pdl:Pyrde_1491"/>
<evidence type="ECO:0000313" key="1">
    <source>
        <dbReference type="EMBL" id="ALL01534.1"/>
    </source>
</evidence>
<sequence length="360" mass="39126">MTETGVRLVNDSLVVNLGAEYTVLSTVSGLTKSRYIVFHSVDEDFNVCNVDEYRRGVVTRLGLPRETPVFLTAVEPGDYIALRADNVTVIATVGLRPPVCVEQEELYDPPVSGTINVAVVVEKPSLSMSALVDLLRVAVEAKTVAASLLLLRCRGRAAGTVTDAIAVAAKVEPQGLPWAGMATRLGNRVARLVYEAVLRGDKRNLREKLRDTLGLGPEELLDDMLRMYMQAPVPGVDAEKARKLLEEMLGIVLRDPNVWAFLVAARELDLHGAAGTLPGISREEFLGDSRRIIADEALASVLAVYIAGFRGLLSTYWVDRSKHRAGLRLARLPVFEDDVAAALVGALLSRLYDRLLGTGI</sequence>
<proteinExistence type="predicted"/>
<dbReference type="GeneID" id="26099833"/>
<gene>
    <name evidence="2" type="ORF">Pdsh_05905</name>
    <name evidence="1" type="ORF">Pyrde_1491</name>
</gene>